<proteinExistence type="predicted"/>
<dbReference type="Proteomes" id="UP001165960">
    <property type="component" value="Unassembled WGS sequence"/>
</dbReference>
<sequence length="119" mass="12894">MKEIPATLPLPDALPVHGFMLGLANQVVPHYGSWHPWTTAVNYLIRIAPIVYMAFQARSASPVGVQLDTSMGCDTLGQFSSGNQLNFGGIVLSITKTIANELIEQLCNCNFVSLQTDIC</sequence>
<comment type="caution">
    <text evidence="1">The sequence shown here is derived from an EMBL/GenBank/DDBJ whole genome shotgun (WGS) entry which is preliminary data.</text>
</comment>
<evidence type="ECO:0000313" key="1">
    <source>
        <dbReference type="EMBL" id="KAJ9048594.1"/>
    </source>
</evidence>
<gene>
    <name evidence="1" type="ORF">DSO57_1033441</name>
</gene>
<reference evidence="1" key="1">
    <citation type="submission" date="2022-04" db="EMBL/GenBank/DDBJ databases">
        <title>Genome of the entomopathogenic fungus Entomophthora muscae.</title>
        <authorList>
            <person name="Elya C."/>
            <person name="Lovett B.R."/>
            <person name="Lee E."/>
            <person name="Macias A.M."/>
            <person name="Hajek A.E."/>
            <person name="De Bivort B.L."/>
            <person name="Kasson M.T."/>
            <person name="De Fine Licht H.H."/>
            <person name="Stajich J.E."/>
        </authorList>
    </citation>
    <scope>NUCLEOTIDE SEQUENCE</scope>
    <source>
        <strain evidence="1">Berkeley</strain>
    </source>
</reference>
<evidence type="ECO:0000313" key="2">
    <source>
        <dbReference type="Proteomes" id="UP001165960"/>
    </source>
</evidence>
<organism evidence="1 2">
    <name type="scientific">Entomophthora muscae</name>
    <dbReference type="NCBI Taxonomy" id="34485"/>
    <lineage>
        <taxon>Eukaryota</taxon>
        <taxon>Fungi</taxon>
        <taxon>Fungi incertae sedis</taxon>
        <taxon>Zoopagomycota</taxon>
        <taxon>Entomophthoromycotina</taxon>
        <taxon>Entomophthoromycetes</taxon>
        <taxon>Entomophthorales</taxon>
        <taxon>Entomophthoraceae</taxon>
        <taxon>Entomophthora</taxon>
    </lineage>
</organism>
<name>A0ACC2REX8_9FUNG</name>
<dbReference type="EMBL" id="QTSX02007363">
    <property type="protein sequence ID" value="KAJ9048594.1"/>
    <property type="molecule type" value="Genomic_DNA"/>
</dbReference>
<keyword evidence="2" id="KW-1185">Reference proteome</keyword>
<accession>A0ACC2REX8</accession>
<protein>
    <submittedName>
        <fullName evidence="1">Uncharacterized protein</fullName>
    </submittedName>
</protein>